<dbReference type="Proteomes" id="UP000025227">
    <property type="component" value="Unplaced"/>
</dbReference>
<dbReference type="OrthoDB" id="5798875at2759"/>
<dbReference type="AlphaFoldDB" id="A0A7I4YTM8"/>
<feature type="transmembrane region" description="Helical" evidence="1">
    <location>
        <begin position="82"/>
        <end position="101"/>
    </location>
</feature>
<dbReference type="WBParaSite" id="HCON_00135590-00001">
    <property type="protein sequence ID" value="HCON_00135590-00001"/>
    <property type="gene ID" value="HCON_00135590"/>
</dbReference>
<reference evidence="3" key="1">
    <citation type="submission" date="2020-12" db="UniProtKB">
        <authorList>
            <consortium name="WormBaseParasite"/>
        </authorList>
    </citation>
    <scope>IDENTIFICATION</scope>
    <source>
        <strain evidence="3">MHco3</strain>
    </source>
</reference>
<protein>
    <submittedName>
        <fullName evidence="3">Transmembrane protein</fullName>
    </submittedName>
</protein>
<feature type="transmembrane region" description="Helical" evidence="1">
    <location>
        <begin position="113"/>
        <end position="133"/>
    </location>
</feature>
<sequence length="163" mass="18727">MPPSREPLKYLTYYPFSVLTVAKTFILIIYILSVSVWQGSTHPRQIGIVFIIVPVLNLLGCASALISLWFMVQKFYWKRVELSFNFSGVALSLLGMSVLLLSYNKESSIRNYIALNHLLVTIAWSFCLFWSRFFTSNTVSNLFINEWGRGTEDIEIEALEGHF</sequence>
<name>A0A7I4YTM8_HAECO</name>
<feature type="transmembrane region" description="Helical" evidence="1">
    <location>
        <begin position="46"/>
        <end position="70"/>
    </location>
</feature>
<keyword evidence="1" id="KW-0812">Transmembrane</keyword>
<evidence type="ECO:0000313" key="3">
    <source>
        <dbReference type="WBParaSite" id="HCON_00135590-00001"/>
    </source>
</evidence>
<proteinExistence type="predicted"/>
<feature type="transmembrane region" description="Helical" evidence="1">
    <location>
        <begin position="12"/>
        <end position="34"/>
    </location>
</feature>
<keyword evidence="1" id="KW-0472">Membrane</keyword>
<keyword evidence="2" id="KW-1185">Reference proteome</keyword>
<evidence type="ECO:0000313" key="2">
    <source>
        <dbReference type="Proteomes" id="UP000025227"/>
    </source>
</evidence>
<accession>A0A7I4YTM8</accession>
<organism evidence="2 3">
    <name type="scientific">Haemonchus contortus</name>
    <name type="common">Barber pole worm</name>
    <dbReference type="NCBI Taxonomy" id="6289"/>
    <lineage>
        <taxon>Eukaryota</taxon>
        <taxon>Metazoa</taxon>
        <taxon>Ecdysozoa</taxon>
        <taxon>Nematoda</taxon>
        <taxon>Chromadorea</taxon>
        <taxon>Rhabditida</taxon>
        <taxon>Rhabditina</taxon>
        <taxon>Rhabditomorpha</taxon>
        <taxon>Strongyloidea</taxon>
        <taxon>Trichostrongylidae</taxon>
        <taxon>Haemonchus</taxon>
    </lineage>
</organism>
<evidence type="ECO:0000256" key="1">
    <source>
        <dbReference type="SAM" id="Phobius"/>
    </source>
</evidence>
<dbReference type="OMA" id="WIFSAFW"/>
<keyword evidence="1" id="KW-1133">Transmembrane helix</keyword>